<dbReference type="SUPFAM" id="SSF52540">
    <property type="entry name" value="P-loop containing nucleoside triphosphate hydrolases"/>
    <property type="match status" value="1"/>
</dbReference>
<dbReference type="InterPro" id="IPR002110">
    <property type="entry name" value="Ankyrin_rpt"/>
</dbReference>
<dbReference type="PROSITE" id="PS50297">
    <property type="entry name" value="ANK_REP_REGION"/>
    <property type="match status" value="3"/>
</dbReference>
<gene>
    <name evidence="4" type="ORF">GOMPHAMPRED_003022</name>
</gene>
<feature type="domain" description="NACHT" evidence="3">
    <location>
        <begin position="348"/>
        <end position="492"/>
    </location>
</feature>
<protein>
    <recommendedName>
        <fullName evidence="3">NACHT domain-containing protein</fullName>
    </recommendedName>
</protein>
<dbReference type="Gene3D" id="3.40.50.300">
    <property type="entry name" value="P-loop containing nucleotide triphosphate hydrolases"/>
    <property type="match status" value="1"/>
</dbReference>
<dbReference type="PROSITE" id="PS50837">
    <property type="entry name" value="NACHT"/>
    <property type="match status" value="1"/>
</dbReference>
<dbReference type="InterPro" id="IPR035994">
    <property type="entry name" value="Nucleoside_phosphorylase_sf"/>
</dbReference>
<sequence>MPLTYDDYTIGWIAALPHELAPARALLDEKHDNLEGLQGDNNTYTLGRMGKHNIVIAALPMGVMGTNAAANAIKDLVRSFKNVRFGLMVGIGGGVPTGPEDVRLGDIVVSTRQGRGVIQYDFGTKTQHGINEDPQRGDFMIKGFLRDPPTALQTAVTNLKSNSLVDGYEFHNIYEKMLTDKPRMKQTFKRPTDDTLYKAGYMHQAGEDCSTCDASQVVKRRSRDESFVHYGVIGSGNQVMRDAICRDKLYRQERILCFEMEAAGLMTDFECMVIRGICVHKDLKEIVTQNAEILSAQQSLELREVLAWIAAPDPETNFRLAQQRKDPETGTWIADSEVYIQWKTGFTRHLWLYGKAGCGKSVLTTTAIPDIQQYCADNNAEFAMFYFSFSDTGKQSWLDCLKSLVVQLARKPAWSMLIQACKESKGSPRQELLRKVLLTAIEAYEQVFIALDALDESPTEIDGDETVRSILLANLTSLSADAPNVKLFLTSRDLVDIRNSMETLGASPIPMIAETVNRDIKKYVTRQLSKDKKLSKLNDKTKIDIEATLMEKADGMFRWAYCQLQQLRSLPFLRPKDVERALKTLPETLDETYERILKEIDKNLQEEVLTLLRWLAYSQRPLSLSEITETITIDLGQEGGIVDADNRPEPEDVVKLLSALVIVKHKIDEEATDDNEELADDSGSNANTQLVLQDMYIQLAHFSVKEYLQSPRSVSLRFHLVVDQDQHFLSNCCLVYLMRYAESEKRTGSKRDFVTFPLLFYAAHSWSEHYTDTGNIQYTLSFLQSRMAIESWHKIESMGHIMKLLKLPSANSTCTIGLYLASFFGLNTVAQAMIELGADINAKCGAFGTALEAAVRYGHEKIVKMLIAAGADVSGGEKGDGPLYIACQSGNVQIIRRLIEAGAGSSVKQKDHHKAIEIAAKWGQEAIVDLLIDAAADFNVRHGDLIRPLIGAAGGGQEHLVKRFIKHYGTDTALGVKDLRMPLLAAVENGKVHIIRLLIEAGADINAQDEAYCTALQAAIYRLHNEGILLEVGADINKSGILSALQAAIAT</sequence>
<evidence type="ECO:0000313" key="4">
    <source>
        <dbReference type="EMBL" id="CAF9905059.1"/>
    </source>
</evidence>
<evidence type="ECO:0000259" key="3">
    <source>
        <dbReference type="PROSITE" id="PS50837"/>
    </source>
</evidence>
<evidence type="ECO:0000256" key="1">
    <source>
        <dbReference type="ARBA" id="ARBA00022737"/>
    </source>
</evidence>
<dbReference type="InterPro" id="IPR000845">
    <property type="entry name" value="Nucleoside_phosphorylase_d"/>
</dbReference>
<feature type="repeat" description="ANK" evidence="2">
    <location>
        <begin position="878"/>
        <end position="910"/>
    </location>
</feature>
<dbReference type="PANTHER" id="PTHR46082">
    <property type="entry name" value="ATP/GTP-BINDING PROTEIN-RELATED"/>
    <property type="match status" value="1"/>
</dbReference>
<dbReference type="PROSITE" id="PS50088">
    <property type="entry name" value="ANK_REPEAT"/>
    <property type="match status" value="3"/>
</dbReference>
<name>A0A8H3EEI5_9LECA</name>
<dbReference type="Pfam" id="PF12796">
    <property type="entry name" value="Ank_2"/>
    <property type="match status" value="2"/>
</dbReference>
<dbReference type="Gene3D" id="3.40.50.1580">
    <property type="entry name" value="Nucleoside phosphorylase domain"/>
    <property type="match status" value="1"/>
</dbReference>
<dbReference type="InterPro" id="IPR053137">
    <property type="entry name" value="NLR-like"/>
</dbReference>
<reference evidence="4" key="1">
    <citation type="submission" date="2021-03" db="EMBL/GenBank/DDBJ databases">
        <authorList>
            <person name="Tagirdzhanova G."/>
        </authorList>
    </citation>
    <scope>NUCLEOTIDE SEQUENCE</scope>
</reference>
<organism evidence="4 5">
    <name type="scientific">Gomphillus americanus</name>
    <dbReference type="NCBI Taxonomy" id="1940652"/>
    <lineage>
        <taxon>Eukaryota</taxon>
        <taxon>Fungi</taxon>
        <taxon>Dikarya</taxon>
        <taxon>Ascomycota</taxon>
        <taxon>Pezizomycotina</taxon>
        <taxon>Lecanoromycetes</taxon>
        <taxon>OSLEUM clade</taxon>
        <taxon>Ostropomycetidae</taxon>
        <taxon>Ostropales</taxon>
        <taxon>Graphidaceae</taxon>
        <taxon>Gomphilloideae</taxon>
        <taxon>Gomphillus</taxon>
    </lineage>
</organism>
<dbReference type="InterPro" id="IPR007111">
    <property type="entry name" value="NACHT_NTPase"/>
</dbReference>
<dbReference type="PANTHER" id="PTHR46082:SF11">
    <property type="entry name" value="AAA+ ATPASE DOMAIN-CONTAINING PROTEIN-RELATED"/>
    <property type="match status" value="1"/>
</dbReference>
<dbReference type="Pfam" id="PF01048">
    <property type="entry name" value="PNP_UDP_1"/>
    <property type="match status" value="1"/>
</dbReference>
<dbReference type="Gene3D" id="1.25.40.20">
    <property type="entry name" value="Ankyrin repeat-containing domain"/>
    <property type="match status" value="1"/>
</dbReference>
<dbReference type="Pfam" id="PF00023">
    <property type="entry name" value="Ank"/>
    <property type="match status" value="1"/>
</dbReference>
<accession>A0A8H3EEI5</accession>
<comment type="caution">
    <text evidence="4">The sequence shown here is derived from an EMBL/GenBank/DDBJ whole genome shotgun (WGS) entry which is preliminary data.</text>
</comment>
<dbReference type="SMART" id="SM00248">
    <property type="entry name" value="ANK"/>
    <property type="match status" value="7"/>
</dbReference>
<dbReference type="PRINTS" id="PR01415">
    <property type="entry name" value="ANKYRIN"/>
</dbReference>
<feature type="repeat" description="ANK" evidence="2">
    <location>
        <begin position="849"/>
        <end position="878"/>
    </location>
</feature>
<proteinExistence type="predicted"/>
<dbReference type="GO" id="GO:0009116">
    <property type="term" value="P:nucleoside metabolic process"/>
    <property type="evidence" value="ECO:0007669"/>
    <property type="project" value="InterPro"/>
</dbReference>
<evidence type="ECO:0000256" key="2">
    <source>
        <dbReference type="PROSITE-ProRule" id="PRU00023"/>
    </source>
</evidence>
<feature type="repeat" description="ANK" evidence="2">
    <location>
        <begin position="978"/>
        <end position="1010"/>
    </location>
</feature>
<keyword evidence="2" id="KW-0040">ANK repeat</keyword>
<dbReference type="InterPro" id="IPR036770">
    <property type="entry name" value="Ankyrin_rpt-contain_sf"/>
</dbReference>
<keyword evidence="1" id="KW-0677">Repeat</keyword>
<dbReference type="InterPro" id="IPR027417">
    <property type="entry name" value="P-loop_NTPase"/>
</dbReference>
<dbReference type="AlphaFoldDB" id="A0A8H3EEI5"/>
<dbReference type="OrthoDB" id="195446at2759"/>
<dbReference type="SUPFAM" id="SSF48403">
    <property type="entry name" value="Ankyrin repeat"/>
    <property type="match status" value="1"/>
</dbReference>
<dbReference type="GO" id="GO:0003824">
    <property type="term" value="F:catalytic activity"/>
    <property type="evidence" value="ECO:0007669"/>
    <property type="project" value="InterPro"/>
</dbReference>
<dbReference type="SUPFAM" id="SSF53167">
    <property type="entry name" value="Purine and uridine phosphorylases"/>
    <property type="match status" value="1"/>
</dbReference>
<dbReference type="Proteomes" id="UP000664169">
    <property type="component" value="Unassembled WGS sequence"/>
</dbReference>
<dbReference type="InterPro" id="IPR056884">
    <property type="entry name" value="NPHP3-like_N"/>
</dbReference>
<dbReference type="EMBL" id="CAJPDQ010000002">
    <property type="protein sequence ID" value="CAF9905059.1"/>
    <property type="molecule type" value="Genomic_DNA"/>
</dbReference>
<evidence type="ECO:0000313" key="5">
    <source>
        <dbReference type="Proteomes" id="UP000664169"/>
    </source>
</evidence>
<keyword evidence="5" id="KW-1185">Reference proteome</keyword>
<dbReference type="Pfam" id="PF24883">
    <property type="entry name" value="NPHP3_N"/>
    <property type="match status" value="1"/>
</dbReference>